<dbReference type="PANTHER" id="PTHR42829">
    <property type="entry name" value="NADH-UBIQUINONE OXIDOREDUCTASE CHAIN 5"/>
    <property type="match status" value="1"/>
</dbReference>
<feature type="transmembrane region" description="Helical" evidence="7">
    <location>
        <begin position="166"/>
        <end position="186"/>
    </location>
</feature>
<dbReference type="PANTHER" id="PTHR42829:SF1">
    <property type="entry name" value="INORGANIC CARBON TRANSPORTER SUBUNIT DABB-RELATED"/>
    <property type="match status" value="1"/>
</dbReference>
<evidence type="ECO:0000256" key="6">
    <source>
        <dbReference type="SAM" id="MobiDB-lite"/>
    </source>
</evidence>
<feature type="domain" description="NADH:quinone oxidoreductase/Mrp antiporter transmembrane" evidence="8">
    <location>
        <begin position="129"/>
        <end position="405"/>
    </location>
</feature>
<dbReference type="GO" id="GO:0016020">
    <property type="term" value="C:membrane"/>
    <property type="evidence" value="ECO:0007669"/>
    <property type="project" value="UniProtKB-SubCell"/>
</dbReference>
<dbReference type="RefSeq" id="WP_085182799.1">
    <property type="nucleotide sequence ID" value="NZ_CSTD01000002.1"/>
</dbReference>
<keyword evidence="3 7" id="KW-1133">Transmembrane helix</keyword>
<name>A0A0U0W7V5_MYCBE</name>
<dbReference type="OrthoDB" id="9811798at2"/>
<feature type="compositionally biased region" description="Low complexity" evidence="6">
    <location>
        <begin position="515"/>
        <end position="527"/>
    </location>
</feature>
<dbReference type="InterPro" id="IPR001750">
    <property type="entry name" value="ND/Mrp_TM"/>
</dbReference>
<dbReference type="GO" id="GO:0003954">
    <property type="term" value="F:NADH dehydrogenase activity"/>
    <property type="evidence" value="ECO:0007669"/>
    <property type="project" value="TreeGrafter"/>
</dbReference>
<organism evidence="9 10">
    <name type="scientific">Mycobacterium bohemicum DSM 44277</name>
    <dbReference type="NCBI Taxonomy" id="1236609"/>
    <lineage>
        <taxon>Bacteria</taxon>
        <taxon>Bacillati</taxon>
        <taxon>Actinomycetota</taxon>
        <taxon>Actinomycetes</taxon>
        <taxon>Mycobacteriales</taxon>
        <taxon>Mycobacteriaceae</taxon>
        <taxon>Mycobacterium</taxon>
    </lineage>
</organism>
<feature type="transmembrane region" description="Helical" evidence="7">
    <location>
        <begin position="455"/>
        <end position="478"/>
    </location>
</feature>
<feature type="transmembrane region" description="Helical" evidence="7">
    <location>
        <begin position="81"/>
        <end position="102"/>
    </location>
</feature>
<feature type="transmembrane region" description="Helical" evidence="7">
    <location>
        <begin position="422"/>
        <end position="443"/>
    </location>
</feature>
<evidence type="ECO:0000259" key="8">
    <source>
        <dbReference type="Pfam" id="PF00361"/>
    </source>
</evidence>
<dbReference type="PRINTS" id="PR01434">
    <property type="entry name" value="NADHDHGNASE5"/>
</dbReference>
<feature type="transmembrane region" description="Helical" evidence="7">
    <location>
        <begin position="268"/>
        <end position="286"/>
    </location>
</feature>
<dbReference type="InterPro" id="IPR003945">
    <property type="entry name" value="NU5C-like"/>
</dbReference>
<dbReference type="AlphaFoldDB" id="A0A0U0W7V5"/>
<feature type="transmembrane region" description="Helical" evidence="7">
    <location>
        <begin position="198"/>
        <end position="218"/>
    </location>
</feature>
<keyword evidence="4 7" id="KW-0472">Membrane</keyword>
<feature type="transmembrane region" description="Helical" evidence="7">
    <location>
        <begin position="364"/>
        <end position="381"/>
    </location>
</feature>
<proteinExistence type="predicted"/>
<evidence type="ECO:0000313" key="9">
    <source>
        <dbReference type="EMBL" id="CPR11118.1"/>
    </source>
</evidence>
<evidence type="ECO:0000256" key="5">
    <source>
        <dbReference type="RuleBase" id="RU000320"/>
    </source>
</evidence>
<dbReference type="GO" id="GO:0042773">
    <property type="term" value="P:ATP synthesis coupled electron transport"/>
    <property type="evidence" value="ECO:0007669"/>
    <property type="project" value="InterPro"/>
</dbReference>
<protein>
    <submittedName>
        <fullName evidence="9">Proton-translocating NADH-quinone oxidoreductase subunit L</fullName>
    </submittedName>
</protein>
<dbReference type="EMBL" id="CSTD01000002">
    <property type="protein sequence ID" value="CPR11118.1"/>
    <property type="molecule type" value="Genomic_DNA"/>
</dbReference>
<gene>
    <name evidence="9" type="ORF">BN971_02399</name>
</gene>
<keyword evidence="2 5" id="KW-0812">Transmembrane</keyword>
<sequence length="527" mass="53252">MSAVLVGVVTLPLLAPLGAMVAGPRRAGLVGRLGAGAAGAGFLGACLLMVRVLIYGPLSARLESATGATLVGLEANRLSTLLLLLVYGVSAVAQVFALRYLARESRSSWFTGGAGLLTAASAGLMTSATLIGLAFCWTLAGTAMCLLLATYWALPAARDGVRRTAIAFAVGDLALWSAVSLLTARWGNVDLSALGTKGIGKASPILLAAAALTVVAALSRSAQIPFHRWLPATLAAPTPVSALLHAGVVNAGGVLLVRMSPVVSESGLAMGLAFAAGTLSMVYGAVVMLTKSDIKGSLVFSTMAQMGFMILTCGLGLSAAAVFHLVGHGFYKATLFLSSGSAIARQRREAARPPAAPRSAAGRLTVHLTAMAAAAAALYLACNVIRPSDAEHGSATALLVFAWATGASALAGWLGRNPGPRSALAGVGALLVAALGYVALVSAVTRFLDPDIPPVAVPTASSAGVAAVAVVLALLTLLRQPPPGGFVARLHRALYSRALAAGHVPAVRPRPLPTTDPRTLQPTGAPQ</sequence>
<comment type="subcellular location">
    <subcellularLocation>
        <location evidence="1">Endomembrane system</location>
        <topology evidence="1">Multi-pass membrane protein</topology>
    </subcellularLocation>
    <subcellularLocation>
        <location evidence="5">Membrane</location>
        <topology evidence="5">Multi-pass membrane protein</topology>
    </subcellularLocation>
</comment>
<evidence type="ECO:0000256" key="2">
    <source>
        <dbReference type="ARBA" id="ARBA00022692"/>
    </source>
</evidence>
<feature type="transmembrane region" description="Helical" evidence="7">
    <location>
        <begin position="122"/>
        <end position="154"/>
    </location>
</feature>
<dbReference type="GO" id="GO:0008137">
    <property type="term" value="F:NADH dehydrogenase (ubiquinone) activity"/>
    <property type="evidence" value="ECO:0007669"/>
    <property type="project" value="InterPro"/>
</dbReference>
<dbReference type="GO" id="GO:0012505">
    <property type="term" value="C:endomembrane system"/>
    <property type="evidence" value="ECO:0007669"/>
    <property type="project" value="UniProtKB-SubCell"/>
</dbReference>
<evidence type="ECO:0000256" key="3">
    <source>
        <dbReference type="ARBA" id="ARBA00022989"/>
    </source>
</evidence>
<evidence type="ECO:0000256" key="4">
    <source>
        <dbReference type="ARBA" id="ARBA00023136"/>
    </source>
</evidence>
<dbReference type="GO" id="GO:0015990">
    <property type="term" value="P:electron transport coupled proton transport"/>
    <property type="evidence" value="ECO:0007669"/>
    <property type="project" value="TreeGrafter"/>
</dbReference>
<dbReference type="Proteomes" id="UP000198875">
    <property type="component" value="Unassembled WGS sequence"/>
</dbReference>
<feature type="transmembrane region" description="Helical" evidence="7">
    <location>
        <begin position="298"/>
        <end position="323"/>
    </location>
</feature>
<feature type="transmembrane region" description="Helical" evidence="7">
    <location>
        <begin position="29"/>
        <end position="54"/>
    </location>
</feature>
<evidence type="ECO:0000313" key="10">
    <source>
        <dbReference type="Proteomes" id="UP000198875"/>
    </source>
</evidence>
<reference evidence="9 10" key="1">
    <citation type="submission" date="2015-03" db="EMBL/GenBank/DDBJ databases">
        <authorList>
            <person name="Murphy D."/>
        </authorList>
    </citation>
    <scope>NUCLEOTIDE SEQUENCE [LARGE SCALE GENOMIC DNA]</scope>
    <source>
        <strain evidence="9 10">DSM 44277</strain>
    </source>
</reference>
<accession>A0A0U0W7V5</accession>
<evidence type="ECO:0000256" key="1">
    <source>
        <dbReference type="ARBA" id="ARBA00004127"/>
    </source>
</evidence>
<feature type="region of interest" description="Disordered" evidence="6">
    <location>
        <begin position="506"/>
        <end position="527"/>
    </location>
</feature>
<dbReference type="Pfam" id="PF00361">
    <property type="entry name" value="Proton_antipo_M"/>
    <property type="match status" value="1"/>
</dbReference>
<feature type="transmembrane region" description="Helical" evidence="7">
    <location>
        <begin position="393"/>
        <end position="415"/>
    </location>
</feature>
<evidence type="ECO:0000256" key="7">
    <source>
        <dbReference type="SAM" id="Phobius"/>
    </source>
</evidence>